<comment type="caution">
    <text evidence="1">The sequence shown here is derived from an EMBL/GenBank/DDBJ whole genome shotgun (WGS) entry which is preliminary data.</text>
</comment>
<name>A0A1R3L2Z7_9ROSI</name>
<sequence length="85" mass="9253">MQRAHVHQRVETLRTGHVEVHQDQVGVVVLVGQRIQRFHAVGLEQLHAGDDPLHGAAQGFAEQRVVIGNQEGGHGRGEPWGKADG</sequence>
<dbReference type="EMBL" id="AWUE01003429">
    <property type="protein sequence ID" value="OMP13733.1"/>
    <property type="molecule type" value="Genomic_DNA"/>
</dbReference>
<evidence type="ECO:0000313" key="1">
    <source>
        <dbReference type="EMBL" id="OMP13733.1"/>
    </source>
</evidence>
<evidence type="ECO:0000313" key="2">
    <source>
        <dbReference type="Proteomes" id="UP000187203"/>
    </source>
</evidence>
<proteinExistence type="predicted"/>
<accession>A0A1R3L2Z7</accession>
<reference evidence="2" key="1">
    <citation type="submission" date="2013-09" db="EMBL/GenBank/DDBJ databases">
        <title>Corchorus olitorius genome sequencing.</title>
        <authorList>
            <person name="Alam M."/>
            <person name="Haque M.S."/>
            <person name="Islam M.S."/>
            <person name="Emdad E.M."/>
            <person name="Islam M.M."/>
            <person name="Ahmed B."/>
            <person name="Halim A."/>
            <person name="Hossen Q.M.M."/>
            <person name="Hossain M.Z."/>
            <person name="Ahmed R."/>
            <person name="Khan M.M."/>
            <person name="Islam R."/>
            <person name="Rashid M.M."/>
            <person name="Khan S.A."/>
            <person name="Rahman M.S."/>
            <person name="Alam M."/>
            <person name="Yahiya A.S."/>
            <person name="Khan M.S."/>
            <person name="Azam M.S."/>
            <person name="Haque T."/>
            <person name="Lashkar M.Z.H."/>
            <person name="Akhand A.I."/>
            <person name="Morshed G."/>
            <person name="Roy S."/>
            <person name="Uddin K.S."/>
            <person name="Rabeya T."/>
            <person name="Hossain A.S."/>
            <person name="Chowdhury A."/>
            <person name="Snigdha A.R."/>
            <person name="Mortoza M.S."/>
            <person name="Matin S.A."/>
            <person name="Hoque S.M.E."/>
            <person name="Islam M.K."/>
            <person name="Roy D.K."/>
            <person name="Haider R."/>
            <person name="Moosa M.M."/>
            <person name="Elias S.M."/>
            <person name="Hasan A.M."/>
            <person name="Jahan S."/>
            <person name="Shafiuddin M."/>
            <person name="Mahmood N."/>
            <person name="Shommy N.S."/>
        </authorList>
    </citation>
    <scope>NUCLEOTIDE SEQUENCE [LARGE SCALE GENOMIC DNA]</scope>
    <source>
        <strain evidence="2">cv. O-4</strain>
    </source>
</reference>
<keyword evidence="2" id="KW-1185">Reference proteome</keyword>
<dbReference type="Proteomes" id="UP000187203">
    <property type="component" value="Unassembled WGS sequence"/>
</dbReference>
<feature type="non-terminal residue" evidence="1">
    <location>
        <position position="85"/>
    </location>
</feature>
<organism evidence="1 2">
    <name type="scientific">Corchorus olitorius</name>
    <dbReference type="NCBI Taxonomy" id="93759"/>
    <lineage>
        <taxon>Eukaryota</taxon>
        <taxon>Viridiplantae</taxon>
        <taxon>Streptophyta</taxon>
        <taxon>Embryophyta</taxon>
        <taxon>Tracheophyta</taxon>
        <taxon>Spermatophyta</taxon>
        <taxon>Magnoliopsida</taxon>
        <taxon>eudicotyledons</taxon>
        <taxon>Gunneridae</taxon>
        <taxon>Pentapetalae</taxon>
        <taxon>rosids</taxon>
        <taxon>malvids</taxon>
        <taxon>Malvales</taxon>
        <taxon>Malvaceae</taxon>
        <taxon>Grewioideae</taxon>
        <taxon>Apeibeae</taxon>
        <taxon>Corchorus</taxon>
    </lineage>
</organism>
<dbReference type="AlphaFoldDB" id="A0A1R3L2Z7"/>
<gene>
    <name evidence="1" type="ORF">COLO4_01068</name>
</gene>
<protein>
    <submittedName>
        <fullName evidence="1">Uncharacterized protein</fullName>
    </submittedName>
</protein>